<keyword evidence="5" id="KW-0949">S-adenosyl-L-methionine</keyword>
<sequence length="280" mass="32835">MIRLNEKEFTEIVAYMREFYGINLNKKKTLIECRLTKELQRRGLSSFGEYLELLKGDRTGKTAEGIVNQLTTNYTYFMREPVHFTILKEKIFPELFREIQHGICNIWCAGCSTGEECYTLAMLLQDYKEEAGQIPSVRMQATDISREVLEKAQKGVYPLRELERLPAVWQKKYCRVADKKVFQVNESLKYNIMFRYQNLMQTFPASEKYHVILCRNVMIYFDKDARKALIEKLENSLHPGGYLLIGHAELLSRDETRLEQTAPAVYRKQRRGNGEKNINC</sequence>
<dbReference type="InterPro" id="IPR022641">
    <property type="entry name" value="CheR_N"/>
</dbReference>
<gene>
    <name evidence="7" type="ORF">SAMN02745158_00559</name>
</gene>
<evidence type="ECO:0000313" key="8">
    <source>
        <dbReference type="Proteomes" id="UP000184245"/>
    </source>
</evidence>
<evidence type="ECO:0000259" key="6">
    <source>
        <dbReference type="PROSITE" id="PS50123"/>
    </source>
</evidence>
<protein>
    <recommendedName>
        <fullName evidence="2">protein-glutamate O-methyltransferase</fullName>
        <ecNumber evidence="2">2.1.1.80</ecNumber>
    </recommendedName>
</protein>
<organism evidence="7 8">
    <name type="scientific">Lactonifactor longoviformis DSM 17459</name>
    <dbReference type="NCBI Taxonomy" id="1122155"/>
    <lineage>
        <taxon>Bacteria</taxon>
        <taxon>Bacillati</taxon>
        <taxon>Bacillota</taxon>
        <taxon>Clostridia</taxon>
        <taxon>Eubacteriales</taxon>
        <taxon>Clostridiaceae</taxon>
        <taxon>Lactonifactor</taxon>
    </lineage>
</organism>
<dbReference type="Pfam" id="PF01739">
    <property type="entry name" value="CheR"/>
    <property type="match status" value="1"/>
</dbReference>
<dbReference type="RefSeq" id="WP_072848844.1">
    <property type="nucleotide sequence ID" value="NZ_FQVI01000002.1"/>
</dbReference>
<dbReference type="GO" id="GO:0032259">
    <property type="term" value="P:methylation"/>
    <property type="evidence" value="ECO:0007669"/>
    <property type="project" value="UniProtKB-KW"/>
</dbReference>
<dbReference type="SUPFAM" id="SSF47757">
    <property type="entry name" value="Chemotaxis receptor methyltransferase CheR, N-terminal domain"/>
    <property type="match status" value="1"/>
</dbReference>
<dbReference type="GO" id="GO:0008983">
    <property type="term" value="F:protein-glutamate O-methyltransferase activity"/>
    <property type="evidence" value="ECO:0007669"/>
    <property type="project" value="UniProtKB-EC"/>
</dbReference>
<dbReference type="CDD" id="cd02440">
    <property type="entry name" value="AdoMet_MTases"/>
    <property type="match status" value="1"/>
</dbReference>
<dbReference type="Proteomes" id="UP000184245">
    <property type="component" value="Unassembled WGS sequence"/>
</dbReference>
<evidence type="ECO:0000256" key="5">
    <source>
        <dbReference type="ARBA" id="ARBA00022691"/>
    </source>
</evidence>
<dbReference type="Pfam" id="PF03705">
    <property type="entry name" value="CheR_N"/>
    <property type="match status" value="1"/>
</dbReference>
<name>A0A1M4TRR4_9CLOT</name>
<dbReference type="SMART" id="SM00138">
    <property type="entry name" value="MeTrc"/>
    <property type="match status" value="1"/>
</dbReference>
<evidence type="ECO:0000256" key="2">
    <source>
        <dbReference type="ARBA" id="ARBA00012534"/>
    </source>
</evidence>
<dbReference type="Gene3D" id="3.40.50.150">
    <property type="entry name" value="Vaccinia Virus protein VP39"/>
    <property type="match status" value="1"/>
</dbReference>
<dbReference type="PANTHER" id="PTHR24422">
    <property type="entry name" value="CHEMOTAXIS PROTEIN METHYLTRANSFERASE"/>
    <property type="match status" value="1"/>
</dbReference>
<evidence type="ECO:0000256" key="1">
    <source>
        <dbReference type="ARBA" id="ARBA00001541"/>
    </source>
</evidence>
<accession>A0A1M4TRR4</accession>
<dbReference type="InterPro" id="IPR050903">
    <property type="entry name" value="Bact_Chemotaxis_MeTrfase"/>
</dbReference>
<dbReference type="SUPFAM" id="SSF53335">
    <property type="entry name" value="S-adenosyl-L-methionine-dependent methyltransferases"/>
    <property type="match status" value="1"/>
</dbReference>
<dbReference type="PANTHER" id="PTHR24422:SF19">
    <property type="entry name" value="CHEMOTAXIS PROTEIN METHYLTRANSFERASE"/>
    <property type="match status" value="1"/>
</dbReference>
<dbReference type="InterPro" id="IPR000780">
    <property type="entry name" value="CheR_MeTrfase"/>
</dbReference>
<evidence type="ECO:0000256" key="3">
    <source>
        <dbReference type="ARBA" id="ARBA00022603"/>
    </source>
</evidence>
<dbReference type="InterPro" id="IPR026024">
    <property type="entry name" value="Chemotaxis_MeTrfase_CheR"/>
</dbReference>
<dbReference type="OrthoDB" id="9816309at2"/>
<dbReference type="Gene3D" id="1.10.155.10">
    <property type="entry name" value="Chemotaxis receptor methyltransferase CheR, N-terminal domain"/>
    <property type="match status" value="1"/>
</dbReference>
<dbReference type="EC" id="2.1.1.80" evidence="2"/>
<feature type="domain" description="CheR-type methyltransferase" evidence="6">
    <location>
        <begin position="1"/>
        <end position="271"/>
    </location>
</feature>
<dbReference type="PIRSF" id="PIRSF000410">
    <property type="entry name" value="CheR"/>
    <property type="match status" value="1"/>
</dbReference>
<dbReference type="EMBL" id="FQVI01000002">
    <property type="protein sequence ID" value="SHE47085.1"/>
    <property type="molecule type" value="Genomic_DNA"/>
</dbReference>
<keyword evidence="8" id="KW-1185">Reference proteome</keyword>
<reference evidence="7 8" key="1">
    <citation type="submission" date="2016-11" db="EMBL/GenBank/DDBJ databases">
        <authorList>
            <person name="Jaros S."/>
            <person name="Januszkiewicz K."/>
            <person name="Wedrychowicz H."/>
        </authorList>
    </citation>
    <scope>NUCLEOTIDE SEQUENCE [LARGE SCALE GENOMIC DNA]</scope>
    <source>
        <strain evidence="7 8">DSM 17459</strain>
    </source>
</reference>
<keyword evidence="4 7" id="KW-0808">Transferase</keyword>
<proteinExistence type="predicted"/>
<evidence type="ECO:0000256" key="4">
    <source>
        <dbReference type="ARBA" id="ARBA00022679"/>
    </source>
</evidence>
<comment type="catalytic activity">
    <reaction evidence="1">
        <text>L-glutamyl-[protein] + S-adenosyl-L-methionine = [protein]-L-glutamate 5-O-methyl ester + S-adenosyl-L-homocysteine</text>
        <dbReference type="Rhea" id="RHEA:24452"/>
        <dbReference type="Rhea" id="RHEA-COMP:10208"/>
        <dbReference type="Rhea" id="RHEA-COMP:10311"/>
        <dbReference type="ChEBI" id="CHEBI:29973"/>
        <dbReference type="ChEBI" id="CHEBI:57856"/>
        <dbReference type="ChEBI" id="CHEBI:59789"/>
        <dbReference type="ChEBI" id="CHEBI:82795"/>
        <dbReference type="EC" id="2.1.1.80"/>
    </reaction>
</comment>
<dbReference type="STRING" id="1122155.SAMN02745158_00559"/>
<dbReference type="InterPro" id="IPR036804">
    <property type="entry name" value="CheR_N_sf"/>
</dbReference>
<dbReference type="InterPro" id="IPR022642">
    <property type="entry name" value="CheR_C"/>
</dbReference>
<dbReference type="InterPro" id="IPR029063">
    <property type="entry name" value="SAM-dependent_MTases_sf"/>
</dbReference>
<keyword evidence="3 7" id="KW-0489">Methyltransferase</keyword>
<dbReference type="PROSITE" id="PS50123">
    <property type="entry name" value="CHER"/>
    <property type="match status" value="1"/>
</dbReference>
<dbReference type="PRINTS" id="PR00996">
    <property type="entry name" value="CHERMTFRASE"/>
</dbReference>
<dbReference type="AlphaFoldDB" id="A0A1M4TRR4"/>
<evidence type="ECO:0000313" key="7">
    <source>
        <dbReference type="EMBL" id="SHE47085.1"/>
    </source>
</evidence>